<evidence type="ECO:0000313" key="5">
    <source>
        <dbReference type="EMBL" id="CAK8054872.1"/>
    </source>
</evidence>
<dbReference type="PRINTS" id="PR00502">
    <property type="entry name" value="NUDIXFAMILY"/>
</dbReference>
<protein>
    <submittedName>
        <fullName evidence="5">NUDIX family (MutT)</fullName>
        <ecNumber evidence="5">3.6.1.13</ecNumber>
    </submittedName>
</protein>
<accession>A0ABP0EU37</accession>
<dbReference type="Gene3D" id="3.90.79.10">
    <property type="entry name" value="Nucleoside Triphosphate Pyrophosphohydrolase"/>
    <property type="match status" value="1"/>
</dbReference>
<dbReference type="Pfam" id="PF00293">
    <property type="entry name" value="NUDIX"/>
    <property type="match status" value="1"/>
</dbReference>
<dbReference type="RefSeq" id="WP_349642418.1">
    <property type="nucleotide sequence ID" value="NZ_CAWVOH010000004.1"/>
</dbReference>
<dbReference type="PROSITE" id="PS51462">
    <property type="entry name" value="NUDIX"/>
    <property type="match status" value="1"/>
</dbReference>
<comment type="similarity">
    <text evidence="3">Belongs to the Nudix hydrolase family.</text>
</comment>
<organism evidence="5 6">
    <name type="scientific">Eupransor demetentiae</name>
    <dbReference type="NCBI Taxonomy" id="3109584"/>
    <lineage>
        <taxon>Bacteria</taxon>
        <taxon>Bacillati</taxon>
        <taxon>Bacillota</taxon>
        <taxon>Bacilli</taxon>
        <taxon>Lactobacillales</taxon>
        <taxon>Lactobacillaceae</taxon>
        <taxon>Eupransor</taxon>
    </lineage>
</organism>
<gene>
    <name evidence="5" type="ORF">R54876_GBNLAHCA_01455</name>
</gene>
<dbReference type="PANTHER" id="PTHR11839:SF18">
    <property type="entry name" value="NUDIX HYDROLASE DOMAIN-CONTAINING PROTEIN"/>
    <property type="match status" value="1"/>
</dbReference>
<dbReference type="InterPro" id="IPR020084">
    <property type="entry name" value="NUDIX_hydrolase_CS"/>
</dbReference>
<comment type="caution">
    <text evidence="5">The sequence shown here is derived from an EMBL/GenBank/DDBJ whole genome shotgun (WGS) entry which is preliminary data.</text>
</comment>
<dbReference type="PANTHER" id="PTHR11839">
    <property type="entry name" value="UDP/ADP-SUGAR PYROPHOSPHATASE"/>
    <property type="match status" value="1"/>
</dbReference>
<dbReference type="PROSITE" id="PS00893">
    <property type="entry name" value="NUDIX_BOX"/>
    <property type="match status" value="1"/>
</dbReference>
<feature type="domain" description="Nudix hydrolase" evidence="4">
    <location>
        <begin position="40"/>
        <end position="178"/>
    </location>
</feature>
<dbReference type="CDD" id="cd03424">
    <property type="entry name" value="NUDIX_ADPRase_Nudt5_UGPPase_Nudt14"/>
    <property type="match status" value="1"/>
</dbReference>
<dbReference type="InterPro" id="IPR000086">
    <property type="entry name" value="NUDIX_hydrolase_dom"/>
</dbReference>
<evidence type="ECO:0000256" key="1">
    <source>
        <dbReference type="ARBA" id="ARBA00001946"/>
    </source>
</evidence>
<comment type="cofactor">
    <cofactor evidence="1">
        <name>Mg(2+)</name>
        <dbReference type="ChEBI" id="CHEBI:18420"/>
    </cofactor>
</comment>
<name>A0ABP0EU37_9LACO</name>
<dbReference type="Proteomes" id="UP001314241">
    <property type="component" value="Unassembled WGS sequence"/>
</dbReference>
<dbReference type="InterPro" id="IPR020476">
    <property type="entry name" value="Nudix_hydrolase"/>
</dbReference>
<evidence type="ECO:0000313" key="6">
    <source>
        <dbReference type="Proteomes" id="UP001314241"/>
    </source>
</evidence>
<dbReference type="SUPFAM" id="SSF55811">
    <property type="entry name" value="Nudix"/>
    <property type="match status" value="1"/>
</dbReference>
<dbReference type="InterPro" id="IPR015797">
    <property type="entry name" value="NUDIX_hydrolase-like_dom_sf"/>
</dbReference>
<sequence>MSDKVAVKKLRQLMKGAVFTVDEEEITLPGEKPFLRQVVNTTDSVTIAVVKEIDGVKNVLVEKEYRAPIKSYSWGLPAGRIDEGEEPKVAAKRETQEETGYKIDQEGFVEVENANLSNGIISEKSYIFTVSLDDNEVEKVGTHFDGDEYIGDYQFVPVTKALEMVDGAASKIALLYLLYQAASQN</sequence>
<reference evidence="5 6" key="1">
    <citation type="submission" date="2024-01" db="EMBL/GenBank/DDBJ databases">
        <authorList>
            <person name="Botero Cardona J."/>
        </authorList>
    </citation>
    <scope>NUCLEOTIDE SEQUENCE [LARGE SCALE GENOMIC DNA]</scope>
    <source>
        <strain evidence="5 6">LMG 33000</strain>
    </source>
</reference>
<evidence type="ECO:0000256" key="2">
    <source>
        <dbReference type="ARBA" id="ARBA00022801"/>
    </source>
</evidence>
<dbReference type="GO" id="GO:0047631">
    <property type="term" value="F:ADP-ribose diphosphatase activity"/>
    <property type="evidence" value="ECO:0007669"/>
    <property type="project" value="UniProtKB-EC"/>
</dbReference>
<proteinExistence type="inferred from homology"/>
<evidence type="ECO:0000259" key="4">
    <source>
        <dbReference type="PROSITE" id="PS51462"/>
    </source>
</evidence>
<dbReference type="EC" id="3.6.1.13" evidence="5"/>
<dbReference type="EMBL" id="CAWVOH010000004">
    <property type="protein sequence ID" value="CAK8054872.1"/>
    <property type="molecule type" value="Genomic_DNA"/>
</dbReference>
<keyword evidence="2 3" id="KW-0378">Hydrolase</keyword>
<keyword evidence="6" id="KW-1185">Reference proteome</keyword>
<evidence type="ECO:0000256" key="3">
    <source>
        <dbReference type="RuleBase" id="RU003476"/>
    </source>
</evidence>